<dbReference type="EMBL" id="JACHKZ010000010">
    <property type="protein sequence ID" value="MBB6577923.1"/>
    <property type="molecule type" value="Genomic_DNA"/>
</dbReference>
<dbReference type="Proteomes" id="UP000562492">
    <property type="component" value="Unassembled WGS sequence"/>
</dbReference>
<organism evidence="2 3">
    <name type="scientific">Comamonas odontotermitis</name>
    <dbReference type="NCBI Taxonomy" id="379895"/>
    <lineage>
        <taxon>Bacteria</taxon>
        <taxon>Pseudomonadati</taxon>
        <taxon>Pseudomonadota</taxon>
        <taxon>Betaproteobacteria</taxon>
        <taxon>Burkholderiales</taxon>
        <taxon>Comamonadaceae</taxon>
        <taxon>Comamonas</taxon>
    </lineage>
</organism>
<keyword evidence="3" id="KW-1185">Reference proteome</keyword>
<name>A0ABR6RFI5_9BURK</name>
<proteinExistence type="predicted"/>
<keyword evidence="1" id="KW-0812">Transmembrane</keyword>
<dbReference type="Pfam" id="PF04304">
    <property type="entry name" value="DUF454"/>
    <property type="match status" value="1"/>
</dbReference>
<sequence length="155" mass="16628">MPEPRVPSPPLHGNAPPAYCPIRSPLLRWLLLLGAVVSLCMGVVGIFVPGLPTTVFILIAGACAARSSERLHGWLWRHRLFGGMLRNWAAGGFVSRRAKWNATATMAVCALIMLLVPAPVWAKALSIGCMACVLVWLWCRPEPAGDAAPAGNPKK</sequence>
<evidence type="ECO:0000256" key="1">
    <source>
        <dbReference type="SAM" id="Phobius"/>
    </source>
</evidence>
<dbReference type="RefSeq" id="WP_184707839.1">
    <property type="nucleotide sequence ID" value="NZ_JACHKZ010000010.1"/>
</dbReference>
<accession>A0ABR6RFI5</accession>
<keyword evidence="1" id="KW-1133">Transmembrane helix</keyword>
<comment type="caution">
    <text evidence="2">The sequence shown here is derived from an EMBL/GenBank/DDBJ whole genome shotgun (WGS) entry which is preliminary data.</text>
</comment>
<feature type="transmembrane region" description="Helical" evidence="1">
    <location>
        <begin position="29"/>
        <end position="48"/>
    </location>
</feature>
<protein>
    <submittedName>
        <fullName evidence="2">Uncharacterized membrane protein YbaN (DUF454 family)</fullName>
    </submittedName>
</protein>
<keyword evidence="1" id="KW-0472">Membrane</keyword>
<evidence type="ECO:0000313" key="2">
    <source>
        <dbReference type="EMBL" id="MBB6577923.1"/>
    </source>
</evidence>
<dbReference type="PANTHER" id="PTHR35813:SF1">
    <property type="entry name" value="INNER MEMBRANE PROTEIN YBAN"/>
    <property type="match status" value="1"/>
</dbReference>
<evidence type="ECO:0000313" key="3">
    <source>
        <dbReference type="Proteomes" id="UP000562492"/>
    </source>
</evidence>
<reference evidence="2 3" key="1">
    <citation type="submission" date="2020-08" db="EMBL/GenBank/DDBJ databases">
        <title>Functional genomics of gut bacteria from endangered species of beetles.</title>
        <authorList>
            <person name="Carlos-Shanley C."/>
        </authorList>
    </citation>
    <scope>NUCLEOTIDE SEQUENCE [LARGE SCALE GENOMIC DNA]</scope>
    <source>
        <strain evidence="2 3">S00124</strain>
    </source>
</reference>
<dbReference type="PANTHER" id="PTHR35813">
    <property type="entry name" value="INNER MEMBRANE PROTEIN YBAN"/>
    <property type="match status" value="1"/>
</dbReference>
<feature type="transmembrane region" description="Helical" evidence="1">
    <location>
        <begin position="98"/>
        <end position="115"/>
    </location>
</feature>
<dbReference type="InterPro" id="IPR007401">
    <property type="entry name" value="DUF454"/>
</dbReference>
<gene>
    <name evidence="2" type="ORF">HNP33_001991</name>
</gene>